<dbReference type="InterPro" id="IPR054339">
    <property type="entry name" value="GMT_wHTH"/>
</dbReference>
<dbReference type="Pfam" id="PF22560">
    <property type="entry name" value="GMT-wHTH"/>
    <property type="match status" value="1"/>
</dbReference>
<reference evidence="2" key="1">
    <citation type="submission" date="2022-09" db="EMBL/GenBank/DDBJ databases">
        <title>Enrichment on poylsaccharides allowed isolation of novel metabolic and taxonomic groups of Haloarchaea.</title>
        <authorList>
            <person name="Sorokin D.Y."/>
            <person name="Elcheninov A.G."/>
            <person name="Khizhniak T.V."/>
            <person name="Kolganova T.V."/>
            <person name="Kublanov I.V."/>
        </authorList>
    </citation>
    <scope>NUCLEOTIDE SEQUENCE</scope>
    <source>
        <strain evidence="2">AArc-xg1-1</strain>
    </source>
</reference>
<dbReference type="InterPro" id="IPR031009">
    <property type="entry name" value="Tcm_partner"/>
</dbReference>
<comment type="caution">
    <text evidence="2">The sequence shown here is derived from an EMBL/GenBank/DDBJ whole genome shotgun (WGS) entry which is preliminary data.</text>
</comment>
<sequence length="394" mass="46236">MYEDSDERKLRKKEQTEMKHRILQLYLNPWLKKISTIDSDLLYVDGFAGPGIYPDGSFGSPLIAMDMADKMLSESPRLDDRLDSISYIFIEADPENYRKLNQSVNDRKEVVDDRIQPVCIHGKFENWAENFIDKYEYGTPPPSLIFIDPFGYGNIPFELISSLFQLRESSLELLITFMAGKMAQWMDDPGHQKAISKTLGTEQWMNEIPSDLCKDKRAETLSSIYQRQLKYEANASFTMPFEMVEETKRQTCYYLIHVTNNWHGLKVMKETMFNAGADDKFAYLGPDHTGYEDEQLSFAEFGETDDFEQRIRSFADELHDRYNGEEIAFQEILEETLDQNIFKVTHYREAFRILEEQKKLEVEHRPYLENGNKSRGYGRDDLLKFIEMSLERFI</sequence>
<feature type="domain" description="GMT-like wHTH" evidence="1">
    <location>
        <begin position="299"/>
        <end position="363"/>
    </location>
</feature>
<proteinExistence type="predicted"/>
<dbReference type="EMBL" id="JAOPKA010000025">
    <property type="protein sequence ID" value="MCU4744293.1"/>
    <property type="molecule type" value="Genomic_DNA"/>
</dbReference>
<evidence type="ECO:0000313" key="3">
    <source>
        <dbReference type="Proteomes" id="UP001321018"/>
    </source>
</evidence>
<evidence type="ECO:0000259" key="1">
    <source>
        <dbReference type="Pfam" id="PF22560"/>
    </source>
</evidence>
<gene>
    <name evidence="2" type="primary">tcmP</name>
    <name evidence="2" type="ORF">OB960_23240</name>
</gene>
<dbReference type="Proteomes" id="UP001321018">
    <property type="component" value="Unassembled WGS sequence"/>
</dbReference>
<organism evidence="2 3">
    <name type="scientific">Natronoglomus mannanivorans</name>
    <dbReference type="NCBI Taxonomy" id="2979990"/>
    <lineage>
        <taxon>Archaea</taxon>
        <taxon>Methanobacteriati</taxon>
        <taxon>Methanobacteriota</taxon>
        <taxon>Stenosarchaea group</taxon>
        <taxon>Halobacteria</taxon>
        <taxon>Halobacteriales</taxon>
        <taxon>Natrialbaceae</taxon>
        <taxon>Natronoglomus</taxon>
    </lineage>
</organism>
<name>A0AAP3E400_9EURY</name>
<dbReference type="AlphaFoldDB" id="A0AAP3E400"/>
<accession>A0AAP3E400</accession>
<dbReference type="RefSeq" id="WP_338006100.1">
    <property type="nucleotide sequence ID" value="NZ_JAOPKA010000025.1"/>
</dbReference>
<dbReference type="NCBIfam" id="TIGR04474">
    <property type="entry name" value="tcm_partner"/>
    <property type="match status" value="1"/>
</dbReference>
<evidence type="ECO:0000313" key="2">
    <source>
        <dbReference type="EMBL" id="MCU4744293.1"/>
    </source>
</evidence>
<protein>
    <submittedName>
        <fullName evidence="2">Three-Cys-motif partner protein TcmP</fullName>
    </submittedName>
</protein>